<keyword evidence="5" id="KW-1185">Reference proteome</keyword>
<dbReference type="PANTHER" id="PTHR19303:SF74">
    <property type="entry name" value="POGO TRANSPOSABLE ELEMENT WITH KRAB DOMAIN"/>
    <property type="match status" value="1"/>
</dbReference>
<evidence type="ECO:0000313" key="4">
    <source>
        <dbReference type="EMBL" id="GFS20955.1"/>
    </source>
</evidence>
<dbReference type="InterPro" id="IPR050863">
    <property type="entry name" value="CenT-Element_Derived"/>
</dbReference>
<proteinExistence type="predicted"/>
<name>A0AAV4JEZ5_9GAST</name>
<feature type="compositionally biased region" description="Polar residues" evidence="2">
    <location>
        <begin position="448"/>
        <end position="463"/>
    </location>
</feature>
<dbReference type="Pfam" id="PF03184">
    <property type="entry name" value="DDE_1"/>
    <property type="match status" value="1"/>
</dbReference>
<evidence type="ECO:0000259" key="3">
    <source>
        <dbReference type="PROSITE" id="PS51253"/>
    </source>
</evidence>
<keyword evidence="1" id="KW-0238">DNA-binding</keyword>
<dbReference type="AlphaFoldDB" id="A0AAV4JEZ5"/>
<dbReference type="EMBL" id="BMAT01006851">
    <property type="protein sequence ID" value="GFS20955.1"/>
    <property type="molecule type" value="Genomic_DNA"/>
</dbReference>
<evidence type="ECO:0000256" key="1">
    <source>
        <dbReference type="ARBA" id="ARBA00023125"/>
    </source>
</evidence>
<dbReference type="Gene3D" id="3.30.420.10">
    <property type="entry name" value="Ribonuclease H-like superfamily/Ribonuclease H"/>
    <property type="match status" value="1"/>
</dbReference>
<organism evidence="4 5">
    <name type="scientific">Elysia marginata</name>
    <dbReference type="NCBI Taxonomy" id="1093978"/>
    <lineage>
        <taxon>Eukaryota</taxon>
        <taxon>Metazoa</taxon>
        <taxon>Spiralia</taxon>
        <taxon>Lophotrochozoa</taxon>
        <taxon>Mollusca</taxon>
        <taxon>Gastropoda</taxon>
        <taxon>Heterobranchia</taxon>
        <taxon>Euthyneura</taxon>
        <taxon>Panpulmonata</taxon>
        <taxon>Sacoglossa</taxon>
        <taxon>Placobranchoidea</taxon>
        <taxon>Plakobranchidae</taxon>
        <taxon>Elysia</taxon>
    </lineage>
</organism>
<dbReference type="PANTHER" id="PTHR19303">
    <property type="entry name" value="TRANSPOSON"/>
    <property type="match status" value="1"/>
</dbReference>
<protein>
    <submittedName>
        <fullName evidence="4">Tigger transposable element-derived protein 6-like protein</fullName>
    </submittedName>
</protein>
<dbReference type="InterPro" id="IPR006600">
    <property type="entry name" value="HTH_CenpB_DNA-bd_dom"/>
</dbReference>
<dbReference type="PROSITE" id="PS51253">
    <property type="entry name" value="HTH_CENPB"/>
    <property type="match status" value="1"/>
</dbReference>
<dbReference type="InterPro" id="IPR004875">
    <property type="entry name" value="DDE_SF_endonuclease_dom"/>
</dbReference>
<evidence type="ECO:0000313" key="5">
    <source>
        <dbReference type="Proteomes" id="UP000762676"/>
    </source>
</evidence>
<feature type="compositionally biased region" description="Low complexity" evidence="2">
    <location>
        <begin position="303"/>
        <end position="331"/>
    </location>
</feature>
<comment type="caution">
    <text evidence="4">The sequence shown here is derived from an EMBL/GenBank/DDBJ whole genome shotgun (WGS) entry which is preliminary data.</text>
</comment>
<gene>
    <name evidence="4" type="ORF">ElyMa_003326100</name>
</gene>
<feature type="compositionally biased region" description="Pro residues" evidence="2">
    <location>
        <begin position="381"/>
        <end position="395"/>
    </location>
</feature>
<dbReference type="GO" id="GO:0003677">
    <property type="term" value="F:DNA binding"/>
    <property type="evidence" value="ECO:0007669"/>
    <property type="project" value="UniProtKB-KW"/>
</dbReference>
<feature type="compositionally biased region" description="Polar residues" evidence="2">
    <location>
        <begin position="332"/>
        <end position="354"/>
    </location>
</feature>
<feature type="domain" description="HTH CENPB-type" evidence="3">
    <location>
        <begin position="1"/>
        <end position="16"/>
    </location>
</feature>
<sequence length="490" mass="52141">MWFYRFLERHPEISMRKTQDLSVLLAQVSESRIRPWFSGAEEACRLQGIEIKDFDPGRIFNCDETGFPFNPSNTHVLAAKADKKVSELTGVSRQQITLLGCGSAAGDILNPLLIYPGKRWTFDPAVQFPEATYAKTKNGWIDGKVFFTWMTETFVPATAGLQKPVILFVNGHASHISLDIHNLCKEHDIFYYTLPAHASHILQPLDLVFYKNLMSEWSTAVRAFKNIHGYEIRQESFGYVLRDAWIKAYSRQKMARSFEAAGISPWNPDRVDYSKCQSAQVFAQPGQPSIPAALSTVQAPSVQPSTSAGPSSASALLLQPSTPAAPASPLQVQPSTSAAPASPLQPSTVQAPSVQPSTSAGPSSASALLLQPSTSAAPASPLQPAPASPLQPAPASPLQLSTSAAPESPLQPSTPAAPASPLQPSTPAAPASQLQPSTPAAQSSATSCSTNMPPAPVGSSTEPPTADLPSELTPSKETLEKVAVDGAWVG</sequence>
<dbReference type="Proteomes" id="UP000762676">
    <property type="component" value="Unassembled WGS sequence"/>
</dbReference>
<feature type="region of interest" description="Disordered" evidence="2">
    <location>
        <begin position="295"/>
        <end position="490"/>
    </location>
</feature>
<dbReference type="InterPro" id="IPR036397">
    <property type="entry name" value="RNaseH_sf"/>
</dbReference>
<feature type="compositionally biased region" description="Low complexity" evidence="2">
    <location>
        <begin position="355"/>
        <end position="380"/>
    </location>
</feature>
<dbReference type="GO" id="GO:0005634">
    <property type="term" value="C:nucleus"/>
    <property type="evidence" value="ECO:0007669"/>
    <property type="project" value="TreeGrafter"/>
</dbReference>
<feature type="compositionally biased region" description="Low complexity" evidence="2">
    <location>
        <begin position="408"/>
        <end position="447"/>
    </location>
</feature>
<accession>A0AAV4JEZ5</accession>
<reference evidence="4 5" key="1">
    <citation type="journal article" date="2021" name="Elife">
        <title>Chloroplast acquisition without the gene transfer in kleptoplastic sea slugs, Plakobranchus ocellatus.</title>
        <authorList>
            <person name="Maeda T."/>
            <person name="Takahashi S."/>
            <person name="Yoshida T."/>
            <person name="Shimamura S."/>
            <person name="Takaki Y."/>
            <person name="Nagai Y."/>
            <person name="Toyoda A."/>
            <person name="Suzuki Y."/>
            <person name="Arimoto A."/>
            <person name="Ishii H."/>
            <person name="Satoh N."/>
            <person name="Nishiyama T."/>
            <person name="Hasebe M."/>
            <person name="Maruyama T."/>
            <person name="Minagawa J."/>
            <person name="Obokata J."/>
            <person name="Shigenobu S."/>
        </authorList>
    </citation>
    <scope>NUCLEOTIDE SEQUENCE [LARGE SCALE GENOMIC DNA]</scope>
</reference>
<evidence type="ECO:0000256" key="2">
    <source>
        <dbReference type="SAM" id="MobiDB-lite"/>
    </source>
</evidence>